<dbReference type="EMBL" id="UFQT01000541">
    <property type="protein sequence ID" value="SSX25079.1"/>
    <property type="molecule type" value="Genomic_DNA"/>
</dbReference>
<dbReference type="EMBL" id="UFQS01000541">
    <property type="protein sequence ID" value="SSX04716.1"/>
    <property type="molecule type" value="Genomic_DNA"/>
</dbReference>
<accession>A0A336KIG1</accession>
<protein>
    <submittedName>
        <fullName evidence="1">CSON011914 protein</fullName>
    </submittedName>
</protein>
<proteinExistence type="predicted"/>
<organism evidence="1">
    <name type="scientific">Culicoides sonorensis</name>
    <name type="common">Biting midge</name>
    <dbReference type="NCBI Taxonomy" id="179676"/>
    <lineage>
        <taxon>Eukaryota</taxon>
        <taxon>Metazoa</taxon>
        <taxon>Ecdysozoa</taxon>
        <taxon>Arthropoda</taxon>
        <taxon>Hexapoda</taxon>
        <taxon>Insecta</taxon>
        <taxon>Pterygota</taxon>
        <taxon>Neoptera</taxon>
        <taxon>Endopterygota</taxon>
        <taxon>Diptera</taxon>
        <taxon>Nematocera</taxon>
        <taxon>Chironomoidea</taxon>
        <taxon>Ceratopogonidae</taxon>
        <taxon>Ceratopogoninae</taxon>
        <taxon>Culicoides</taxon>
        <taxon>Monoculicoides</taxon>
    </lineage>
</organism>
<reference evidence="2" key="2">
    <citation type="submission" date="2018-07" db="EMBL/GenBank/DDBJ databases">
        <authorList>
            <person name="Quirk P.G."/>
            <person name="Krulwich T.A."/>
        </authorList>
    </citation>
    <scope>NUCLEOTIDE SEQUENCE</scope>
</reference>
<dbReference type="VEuPathDB" id="VectorBase:CSON011914"/>
<gene>
    <name evidence="1" type="primary">CSON011914</name>
</gene>
<sequence>MKKSKTKAPFLFFIFFSLSLFTCHHIIGLLTPMHGMAMAPGMGMMFPGHPMFPMGLPRFR</sequence>
<dbReference type="AlphaFoldDB" id="A0A336KIG1"/>
<evidence type="ECO:0000313" key="1">
    <source>
        <dbReference type="EMBL" id="SSX04716.1"/>
    </source>
</evidence>
<evidence type="ECO:0000313" key="2">
    <source>
        <dbReference type="EMBL" id="SSX25079.1"/>
    </source>
</evidence>
<name>A0A336KIG1_CULSO</name>
<reference evidence="1" key="1">
    <citation type="submission" date="2018-04" db="EMBL/GenBank/DDBJ databases">
        <authorList>
            <person name="Go L.Y."/>
            <person name="Mitchell J.A."/>
        </authorList>
    </citation>
    <scope>NUCLEOTIDE SEQUENCE</scope>
    <source>
        <tissue evidence="1">Whole organism</tissue>
    </source>
</reference>